<keyword evidence="3" id="KW-1185">Reference proteome</keyword>
<dbReference type="AlphaFoldDB" id="A0A4S4LC91"/>
<evidence type="ECO:0000256" key="1">
    <source>
        <dbReference type="SAM" id="MobiDB-lite"/>
    </source>
</evidence>
<evidence type="ECO:0000313" key="3">
    <source>
        <dbReference type="Proteomes" id="UP000310158"/>
    </source>
</evidence>
<feature type="compositionally biased region" description="Polar residues" evidence="1">
    <location>
        <begin position="56"/>
        <end position="65"/>
    </location>
</feature>
<comment type="caution">
    <text evidence="2">The sequence shown here is derived from an EMBL/GenBank/DDBJ whole genome shotgun (WGS) entry which is preliminary data.</text>
</comment>
<dbReference type="EMBL" id="SGPL01000650">
    <property type="protein sequence ID" value="THH09177.1"/>
    <property type="molecule type" value="Genomic_DNA"/>
</dbReference>
<dbReference type="Proteomes" id="UP000310158">
    <property type="component" value="Unassembled WGS sequence"/>
</dbReference>
<feature type="compositionally biased region" description="Basic and acidic residues" evidence="1">
    <location>
        <begin position="84"/>
        <end position="117"/>
    </location>
</feature>
<protein>
    <submittedName>
        <fullName evidence="2">Uncharacterized protein</fullName>
    </submittedName>
</protein>
<reference evidence="2 3" key="1">
    <citation type="submission" date="2019-02" db="EMBL/GenBank/DDBJ databases">
        <title>Genome sequencing of the rare red list fungi Bondarzewia mesenterica.</title>
        <authorList>
            <person name="Buettner E."/>
            <person name="Kellner H."/>
        </authorList>
    </citation>
    <scope>NUCLEOTIDE SEQUENCE [LARGE SCALE GENOMIC DNA]</scope>
    <source>
        <strain evidence="2 3">DSM 108281</strain>
    </source>
</reference>
<proteinExistence type="predicted"/>
<feature type="compositionally biased region" description="Polar residues" evidence="1">
    <location>
        <begin position="7"/>
        <end position="16"/>
    </location>
</feature>
<dbReference type="OrthoDB" id="3267800at2759"/>
<organism evidence="2 3">
    <name type="scientific">Bondarzewia mesenterica</name>
    <dbReference type="NCBI Taxonomy" id="1095465"/>
    <lineage>
        <taxon>Eukaryota</taxon>
        <taxon>Fungi</taxon>
        <taxon>Dikarya</taxon>
        <taxon>Basidiomycota</taxon>
        <taxon>Agaricomycotina</taxon>
        <taxon>Agaricomycetes</taxon>
        <taxon>Russulales</taxon>
        <taxon>Bondarzewiaceae</taxon>
        <taxon>Bondarzewia</taxon>
    </lineage>
</organism>
<feature type="compositionally biased region" description="Pro residues" evidence="1">
    <location>
        <begin position="127"/>
        <end position="137"/>
    </location>
</feature>
<feature type="compositionally biased region" description="Polar residues" evidence="1">
    <location>
        <begin position="159"/>
        <end position="168"/>
    </location>
</feature>
<name>A0A4S4LC91_9AGAM</name>
<accession>A0A4S4LC91</accession>
<sequence length="423" mass="46085">MHLFGSKRNSTSSNADNALHGSGDPGAHLPGGPSPDVSGPTLHNASAPAEEGMPNPESTGTSVPDASQDHPKAPINTQPNPMPPKDEISTLETKGTDREGIATNSEHADKSTGDRDASSIPVEPEPKPILRPSPSPPAQTRDALSEPSSTADIARVASVNKSITSHGTGRSGYVDPHGSTFAGGAATTATAAPDVDSSVRERSATADEELEPKDRAKIAKEEQKHGRTLSKIIKGEARAEKAALEVAMKELAEIQKIQNDAVKEESQSHTRHSHALSETHKAEMELLAARSAHERGQTTLRAAEEALEASRKHARDMTELLREKMDEVERLRMVKQADDRERVVKVKGLAGEVTKEWFQQAVWLLIGSRFNNGFYARFLCSGSMQQDDMMQTYRFLWMILIVYISQSLHTYVRLNFTNIAFDF</sequence>
<feature type="compositionally biased region" description="Basic and acidic residues" evidence="1">
    <location>
        <begin position="212"/>
        <end position="225"/>
    </location>
</feature>
<feature type="compositionally biased region" description="Low complexity" evidence="1">
    <location>
        <begin position="182"/>
        <end position="192"/>
    </location>
</feature>
<feature type="region of interest" description="Disordered" evidence="1">
    <location>
        <begin position="1"/>
        <end position="227"/>
    </location>
</feature>
<gene>
    <name evidence="2" type="ORF">EW146_g8758</name>
</gene>
<evidence type="ECO:0000313" key="2">
    <source>
        <dbReference type="EMBL" id="THH09177.1"/>
    </source>
</evidence>